<organism evidence="9">
    <name type="scientific">human gut metagenome</name>
    <dbReference type="NCBI Taxonomy" id="408170"/>
    <lineage>
        <taxon>unclassified sequences</taxon>
        <taxon>metagenomes</taxon>
        <taxon>organismal metagenomes</taxon>
    </lineage>
</organism>
<comment type="cofactor">
    <cofactor evidence="1">
        <name>Mn(2+)</name>
        <dbReference type="ChEBI" id="CHEBI:29035"/>
    </cofactor>
</comment>
<dbReference type="Pfam" id="PF01368">
    <property type="entry name" value="DHH"/>
    <property type="match status" value="1"/>
</dbReference>
<evidence type="ECO:0000256" key="5">
    <source>
        <dbReference type="ARBA" id="ARBA00023211"/>
    </source>
</evidence>
<dbReference type="InterPro" id="IPR046342">
    <property type="entry name" value="CBS_dom_sf"/>
</dbReference>
<keyword evidence="4" id="KW-0378">Hydrolase</keyword>
<dbReference type="InterPro" id="IPR001667">
    <property type="entry name" value="DDH_dom"/>
</dbReference>
<dbReference type="NCBIfam" id="NF011443">
    <property type="entry name" value="PRK14869.1-5"/>
    <property type="match status" value="1"/>
</dbReference>
<evidence type="ECO:0000256" key="1">
    <source>
        <dbReference type="ARBA" id="ARBA00001936"/>
    </source>
</evidence>
<evidence type="ECO:0000259" key="8">
    <source>
        <dbReference type="PROSITE" id="PS51371"/>
    </source>
</evidence>
<dbReference type="InterPro" id="IPR038222">
    <property type="entry name" value="DHHA2_dom_sf"/>
</dbReference>
<accession>K1RSL7</accession>
<keyword evidence="5" id="KW-0464">Manganese</keyword>
<name>K1RSL7_9ZZZZ</name>
<evidence type="ECO:0000256" key="3">
    <source>
        <dbReference type="ARBA" id="ARBA00022723"/>
    </source>
</evidence>
<dbReference type="PANTHER" id="PTHR12112:SF22">
    <property type="entry name" value="MANGANESE-DEPENDENT INORGANIC PYROPHOSPHATASE-RELATED"/>
    <property type="match status" value="1"/>
</dbReference>
<feature type="domain" description="CBS" evidence="8">
    <location>
        <begin position="72"/>
        <end position="129"/>
    </location>
</feature>
<dbReference type="InterPro" id="IPR004097">
    <property type="entry name" value="DHHA2"/>
</dbReference>
<dbReference type="Pfam" id="PF07085">
    <property type="entry name" value="DRTGG"/>
    <property type="match status" value="1"/>
</dbReference>
<dbReference type="SUPFAM" id="SSF75138">
    <property type="entry name" value="HprK N-terminal domain-like"/>
    <property type="match status" value="1"/>
</dbReference>
<comment type="caution">
    <text evidence="9">The sequence shown here is derived from an EMBL/GenBank/DDBJ whole genome shotgun (WGS) entry which is preliminary data.</text>
</comment>
<dbReference type="GO" id="GO:0046872">
    <property type="term" value="F:metal ion binding"/>
    <property type="evidence" value="ECO:0007669"/>
    <property type="project" value="UniProtKB-KW"/>
</dbReference>
<dbReference type="Gene3D" id="3.90.1640.10">
    <property type="entry name" value="inorganic pyrophosphatase (n-terminal core)"/>
    <property type="match status" value="2"/>
</dbReference>
<dbReference type="Pfam" id="PF00571">
    <property type="entry name" value="CBS"/>
    <property type="match status" value="2"/>
</dbReference>
<dbReference type="InterPro" id="IPR000644">
    <property type="entry name" value="CBS_dom"/>
</dbReference>
<dbReference type="Pfam" id="PF02833">
    <property type="entry name" value="DHHA2"/>
    <property type="match status" value="1"/>
</dbReference>
<dbReference type="PROSITE" id="PS51371">
    <property type="entry name" value="CBS"/>
    <property type="match status" value="1"/>
</dbReference>
<gene>
    <name evidence="9" type="ORF">OBE_16238</name>
</gene>
<comment type="catalytic activity">
    <reaction evidence="7">
        <text>diphosphate + H2O = 2 phosphate + H(+)</text>
        <dbReference type="Rhea" id="RHEA:24576"/>
        <dbReference type="ChEBI" id="CHEBI:15377"/>
        <dbReference type="ChEBI" id="CHEBI:15378"/>
        <dbReference type="ChEBI" id="CHEBI:33019"/>
        <dbReference type="ChEBI" id="CHEBI:43474"/>
        <dbReference type="EC" id="3.6.1.1"/>
    </reaction>
</comment>
<dbReference type="SUPFAM" id="SSF54631">
    <property type="entry name" value="CBS-domain pair"/>
    <property type="match status" value="1"/>
</dbReference>
<dbReference type="InterPro" id="IPR038763">
    <property type="entry name" value="DHH_sf"/>
</dbReference>
<keyword evidence="3" id="KW-0479">Metal-binding</keyword>
<dbReference type="EMBL" id="AJWZ01011103">
    <property type="protein sequence ID" value="EKC46484.1"/>
    <property type="molecule type" value="Genomic_DNA"/>
</dbReference>
<evidence type="ECO:0000256" key="6">
    <source>
        <dbReference type="ARBA" id="ARBA00032535"/>
    </source>
</evidence>
<dbReference type="GO" id="GO:0005737">
    <property type="term" value="C:cytoplasm"/>
    <property type="evidence" value="ECO:0007669"/>
    <property type="project" value="InterPro"/>
</dbReference>
<reference evidence="9" key="1">
    <citation type="journal article" date="2013" name="Environ. Microbiol.">
        <title>Microbiota from the distal guts of lean and obese adolescents exhibit partial functional redundancy besides clear differences in community structure.</title>
        <authorList>
            <person name="Ferrer M."/>
            <person name="Ruiz A."/>
            <person name="Lanza F."/>
            <person name="Haange S.B."/>
            <person name="Oberbach A."/>
            <person name="Till H."/>
            <person name="Bargiela R."/>
            <person name="Campoy C."/>
            <person name="Segura M.T."/>
            <person name="Richter M."/>
            <person name="von Bergen M."/>
            <person name="Seifert J."/>
            <person name="Suarez A."/>
        </authorList>
    </citation>
    <scope>NUCLEOTIDE SEQUENCE</scope>
</reference>
<dbReference type="PANTHER" id="PTHR12112">
    <property type="entry name" value="BNIP - RELATED"/>
    <property type="match status" value="1"/>
</dbReference>
<dbReference type="Gene3D" id="3.40.1390.20">
    <property type="entry name" value="HprK N-terminal domain-like"/>
    <property type="match status" value="1"/>
</dbReference>
<dbReference type="FunFam" id="3.90.1640.10:FF:000001">
    <property type="entry name" value="Probable manganese-dependent inorganic pyrophosphatase"/>
    <property type="match status" value="1"/>
</dbReference>
<protein>
    <recommendedName>
        <fullName evidence="2">inorganic diphosphatase</fullName>
        <ecNumber evidence="2">3.6.1.1</ecNumber>
    </recommendedName>
    <alternativeName>
        <fullName evidence="6">Pyrophosphate phospho-hydrolase</fullName>
    </alternativeName>
</protein>
<proteinExistence type="predicted"/>
<evidence type="ECO:0000313" key="9">
    <source>
        <dbReference type="EMBL" id="EKC46484.1"/>
    </source>
</evidence>
<evidence type="ECO:0000256" key="4">
    <source>
        <dbReference type="ARBA" id="ARBA00022801"/>
    </source>
</evidence>
<evidence type="ECO:0000256" key="7">
    <source>
        <dbReference type="ARBA" id="ARBA00047820"/>
    </source>
</evidence>
<dbReference type="EC" id="3.6.1.1" evidence="2"/>
<dbReference type="AlphaFoldDB" id="K1RSL7"/>
<sequence length="539" mass="60966">MDEKTLVFGHRKPDTDSITASISLSYLKNQLGENTEPRALGSLNKETKYALNYFGVEEPDYLNDVKLQLKDINYHKDFILDEKETIYDGYKYMLKEGLTGIPIVKGERDFVGLLTMKDLSRVFLNADDNKIFTSYDNIIKVLNGSKVSKVDEEIKGKLLVGAYETDTFKKNIELDKEIILIVGDRQEIIEHAISSGVQLIVIAGNGNIKESLIKEAENNKVNIIKTPYDTYHTSKLISLSSYLKTMVCSYNPTKFEQTDYVDTILDINNKLRHTNYPVVDKDNKCLGLLRITDLSDKKPKKVILVDHNEKIQSAEGIEEAKVLEIIDHHNIGSVTTDAPINFRNMSVGSTCTILYTLYKEKNVEIPKHIAGMMLSGILSDTLILKSPTATPLDREAVVELAKIAEVNYEEYGMDLLKAGTSLEGMSIEDVLYNDFKLYTVNDKTFGVGQFFTMNFDDIKKDMDKYLNVLNEVAEANNYNLVALYVTDIIRNGSYILYNKKGEEIITQSYDKLLSQGEFIENCVSRKKNVIPLIMDAIEG</sequence>
<evidence type="ECO:0000256" key="2">
    <source>
        <dbReference type="ARBA" id="ARBA00012146"/>
    </source>
</evidence>
<dbReference type="InterPro" id="IPR028979">
    <property type="entry name" value="Ser_kin/Pase_Hpr-like_N_sf"/>
</dbReference>
<dbReference type="SMART" id="SM01131">
    <property type="entry name" value="DHHA2"/>
    <property type="match status" value="1"/>
</dbReference>
<dbReference type="InterPro" id="IPR010766">
    <property type="entry name" value="DRTGG"/>
</dbReference>
<dbReference type="Gene3D" id="3.10.310.20">
    <property type="entry name" value="DHHA2 domain"/>
    <property type="match status" value="1"/>
</dbReference>
<dbReference type="GO" id="GO:0004427">
    <property type="term" value="F:inorganic diphosphate phosphatase activity"/>
    <property type="evidence" value="ECO:0007669"/>
    <property type="project" value="UniProtKB-EC"/>
</dbReference>
<dbReference type="SUPFAM" id="SSF64182">
    <property type="entry name" value="DHH phosphoesterases"/>
    <property type="match status" value="1"/>
</dbReference>